<evidence type="ECO:0000313" key="2">
    <source>
        <dbReference type="Proteomes" id="UP000053660"/>
    </source>
</evidence>
<gene>
    <name evidence="1" type="ORF">OESDEN_24668</name>
</gene>
<dbReference type="AlphaFoldDB" id="A0A0B1RVQ2"/>
<dbReference type="Proteomes" id="UP000053660">
    <property type="component" value="Unassembled WGS sequence"/>
</dbReference>
<proteinExistence type="predicted"/>
<dbReference type="EMBL" id="KN612471">
    <property type="protein sequence ID" value="KHJ75716.1"/>
    <property type="molecule type" value="Genomic_DNA"/>
</dbReference>
<organism evidence="1 2">
    <name type="scientific">Oesophagostomum dentatum</name>
    <name type="common">Nodular worm</name>
    <dbReference type="NCBI Taxonomy" id="61180"/>
    <lineage>
        <taxon>Eukaryota</taxon>
        <taxon>Metazoa</taxon>
        <taxon>Ecdysozoa</taxon>
        <taxon>Nematoda</taxon>
        <taxon>Chromadorea</taxon>
        <taxon>Rhabditida</taxon>
        <taxon>Rhabditina</taxon>
        <taxon>Rhabditomorpha</taxon>
        <taxon>Strongyloidea</taxon>
        <taxon>Strongylidae</taxon>
        <taxon>Oesophagostomum</taxon>
    </lineage>
</organism>
<protein>
    <submittedName>
        <fullName evidence="1">Uncharacterized protein</fullName>
    </submittedName>
</protein>
<sequence>MASPSAIFLDLYTTSACTPSTGKIGFTG</sequence>
<reference evidence="1 2" key="1">
    <citation type="submission" date="2014-03" db="EMBL/GenBank/DDBJ databases">
        <title>Draft genome of the hookworm Oesophagostomum dentatum.</title>
        <authorList>
            <person name="Mitreva M."/>
        </authorList>
    </citation>
    <scope>NUCLEOTIDE SEQUENCE [LARGE SCALE GENOMIC DNA]</scope>
    <source>
        <strain evidence="1 2">OD-Hann</strain>
    </source>
</reference>
<evidence type="ECO:0000313" key="1">
    <source>
        <dbReference type="EMBL" id="KHJ75716.1"/>
    </source>
</evidence>
<name>A0A0B1RVQ2_OESDE</name>
<accession>A0A0B1RVQ2</accession>
<keyword evidence="2" id="KW-1185">Reference proteome</keyword>